<dbReference type="Gene3D" id="1.10.3480.10">
    <property type="entry name" value="TorD-like"/>
    <property type="match status" value="1"/>
</dbReference>
<sequence length="223" mass="23998">MATARISRPVVYQAASVCLGYPDEDVLGLAGVIRRALAESAPAAEASFAPLLDWWATTPAAEVQRAYVDVFDLSKRHALYLSYWTDGDTRRRGMVLAEFKQRYREAGLVLGDTGELPDHLPLVLEYARHRPDDGADLLQSYRASLELIRIALAERGSPYAGVVAAVCATLPGRSPEDRQQAMAMAAAGPPSETVGLDATDPRLIPLEPTAPVPTGVMATGGRR</sequence>
<dbReference type="Pfam" id="PF02613">
    <property type="entry name" value="Nitrate_red_del"/>
    <property type="match status" value="1"/>
</dbReference>
<keyword evidence="4" id="KW-1185">Reference proteome</keyword>
<dbReference type="InterPro" id="IPR020945">
    <property type="entry name" value="DMSO/NO3_reduct_chaperone"/>
</dbReference>
<dbReference type="PANTHER" id="PTHR43680:SF2">
    <property type="entry name" value="NITRATE REDUCTASE MOLYBDENUM COFACTOR ASSEMBLY CHAPERONE NARJ"/>
    <property type="match status" value="1"/>
</dbReference>
<organism evidence="3 4">
    <name type="scientific">Agromyces larvae</name>
    <dbReference type="NCBI Taxonomy" id="2929802"/>
    <lineage>
        <taxon>Bacteria</taxon>
        <taxon>Bacillati</taxon>
        <taxon>Actinomycetota</taxon>
        <taxon>Actinomycetes</taxon>
        <taxon>Micrococcales</taxon>
        <taxon>Microbacteriaceae</taxon>
        <taxon>Agromyces</taxon>
    </lineage>
</organism>
<evidence type="ECO:0000313" key="4">
    <source>
        <dbReference type="Proteomes" id="UP000832097"/>
    </source>
</evidence>
<reference evidence="3 4" key="1">
    <citation type="submission" date="2022-03" db="EMBL/GenBank/DDBJ databases">
        <title>Mucilaginibacter sp. isolated from the gut of Protaetia brevitarsis seulensis larvae.</title>
        <authorList>
            <person name="Won M."/>
            <person name="Kim S.-J."/>
            <person name="Kwon S.-W."/>
        </authorList>
    </citation>
    <scope>NUCLEOTIDE SEQUENCE [LARGE SCALE GENOMIC DNA]</scope>
    <source>
        <strain evidence="3 4">CFWR-12</strain>
    </source>
</reference>
<dbReference type="InterPro" id="IPR036411">
    <property type="entry name" value="TorD-like_sf"/>
</dbReference>
<dbReference type="SUPFAM" id="SSF89155">
    <property type="entry name" value="TorD-like"/>
    <property type="match status" value="1"/>
</dbReference>
<proteinExistence type="predicted"/>
<dbReference type="EMBL" id="CP094528">
    <property type="protein sequence ID" value="UOE44083.1"/>
    <property type="molecule type" value="Genomic_DNA"/>
</dbReference>
<dbReference type="Proteomes" id="UP000832097">
    <property type="component" value="Chromosome"/>
</dbReference>
<gene>
    <name evidence="3" type="primary">narJ</name>
    <name evidence="3" type="ORF">MTO99_18320</name>
</gene>
<feature type="region of interest" description="Disordered" evidence="2">
    <location>
        <begin position="201"/>
        <end position="223"/>
    </location>
</feature>
<keyword evidence="1" id="KW-0534">Nitrate assimilation</keyword>
<name>A0ABY4C280_9MICO</name>
<evidence type="ECO:0000256" key="2">
    <source>
        <dbReference type="SAM" id="MobiDB-lite"/>
    </source>
</evidence>
<dbReference type="InterPro" id="IPR003765">
    <property type="entry name" value="NO3_reductase_chaperone_NarJ"/>
</dbReference>
<evidence type="ECO:0000256" key="1">
    <source>
        <dbReference type="ARBA" id="ARBA00023063"/>
    </source>
</evidence>
<dbReference type="NCBIfam" id="TIGR00684">
    <property type="entry name" value="narJ"/>
    <property type="match status" value="1"/>
</dbReference>
<dbReference type="RefSeq" id="WP_243555612.1">
    <property type="nucleotide sequence ID" value="NZ_CP094528.1"/>
</dbReference>
<accession>A0ABY4C280</accession>
<evidence type="ECO:0000313" key="3">
    <source>
        <dbReference type="EMBL" id="UOE44083.1"/>
    </source>
</evidence>
<protein>
    <submittedName>
        <fullName evidence="3">Nitrate reductase molybdenum cofactor assembly chaperone</fullName>
    </submittedName>
</protein>
<dbReference type="PANTHER" id="PTHR43680">
    <property type="entry name" value="NITRATE REDUCTASE MOLYBDENUM COFACTOR ASSEMBLY CHAPERONE"/>
    <property type="match status" value="1"/>
</dbReference>